<protein>
    <recommendedName>
        <fullName evidence="1">DUF3592 domain-containing protein</fullName>
    </recommendedName>
</protein>
<accession>G9WV72</accession>
<organism evidence="2 3">
    <name type="scientific">Oribacterium asaccharolyticum ACB7</name>
    <dbReference type="NCBI Taxonomy" id="796944"/>
    <lineage>
        <taxon>Bacteria</taxon>
        <taxon>Bacillati</taxon>
        <taxon>Bacillota</taxon>
        <taxon>Clostridia</taxon>
        <taxon>Lachnospirales</taxon>
        <taxon>Lachnospiraceae</taxon>
        <taxon>Oribacterium</taxon>
    </lineage>
</organism>
<gene>
    <name evidence="2" type="ORF">HMPREF9624_00806</name>
</gene>
<sequence length="108" mass="12812">MENIIFAAILILFLSYAFNKYGFTEEGRTYGVCKEVKVEFTRDNGSPFNEQLRGMDSRMYRPYIEYSWKGRQYLAKAYRAYQRAKIFPGDRVKIRVNKKDKEVVDILS</sequence>
<comment type="caution">
    <text evidence="2">The sequence shown here is derived from an EMBL/GenBank/DDBJ whole genome shotgun (WGS) entry which is preliminary data.</text>
</comment>
<evidence type="ECO:0000259" key="1">
    <source>
        <dbReference type="Pfam" id="PF12158"/>
    </source>
</evidence>
<keyword evidence="3" id="KW-1185">Reference proteome</keyword>
<evidence type="ECO:0000313" key="3">
    <source>
        <dbReference type="Proteomes" id="UP000003527"/>
    </source>
</evidence>
<dbReference type="HOGENOM" id="CLU_2194271_0_0_9"/>
<feature type="domain" description="DUF3592" evidence="1">
    <location>
        <begin position="53"/>
        <end position="102"/>
    </location>
</feature>
<dbReference type="PATRIC" id="fig|796944.3.peg.1532"/>
<dbReference type="Pfam" id="PF12158">
    <property type="entry name" value="DUF3592"/>
    <property type="match status" value="1"/>
</dbReference>
<dbReference type="RefSeq" id="WP_009536650.1">
    <property type="nucleotide sequence ID" value="NZ_JH414504.1"/>
</dbReference>
<evidence type="ECO:0000313" key="2">
    <source>
        <dbReference type="EMBL" id="EHL11473.1"/>
    </source>
</evidence>
<dbReference type="InterPro" id="IPR021994">
    <property type="entry name" value="DUF3592"/>
</dbReference>
<proteinExistence type="predicted"/>
<dbReference type="AlphaFoldDB" id="G9WV72"/>
<dbReference type="EMBL" id="AFZD01000017">
    <property type="protein sequence ID" value="EHL11473.1"/>
    <property type="molecule type" value="Genomic_DNA"/>
</dbReference>
<dbReference type="Proteomes" id="UP000003527">
    <property type="component" value="Unassembled WGS sequence"/>
</dbReference>
<name>G9WV72_9FIRM</name>
<reference evidence="2 3" key="1">
    <citation type="submission" date="2011-08" db="EMBL/GenBank/DDBJ databases">
        <title>The Genome Sequence of Oribacterium sp. ACB7.</title>
        <authorList>
            <consortium name="The Broad Institute Genome Sequencing Platform"/>
            <person name="Earl A."/>
            <person name="Ward D."/>
            <person name="Feldgarden M."/>
            <person name="Gevers D."/>
            <person name="Sizova M."/>
            <person name="Hazen A."/>
            <person name="Epstein S."/>
            <person name="Young S.K."/>
            <person name="Zeng Q."/>
            <person name="Gargeya S."/>
            <person name="Fitzgerald M."/>
            <person name="Haas B."/>
            <person name="Abouelleil A."/>
            <person name="Alvarado L."/>
            <person name="Arachchi H.M."/>
            <person name="Berlin A."/>
            <person name="Brown A."/>
            <person name="Chapman S.B."/>
            <person name="Chen Z."/>
            <person name="Dunbar C."/>
            <person name="Freedman E."/>
            <person name="Gearin G."/>
            <person name="Gellesch M."/>
            <person name="Goldberg J."/>
            <person name="Griggs A."/>
            <person name="Gujja S."/>
            <person name="Heiman D."/>
            <person name="Howarth C."/>
            <person name="Larson L."/>
            <person name="Lui A."/>
            <person name="MacDonald P.J.P."/>
            <person name="Montmayeur A."/>
            <person name="Murphy C."/>
            <person name="Neiman D."/>
            <person name="Pearson M."/>
            <person name="Priest M."/>
            <person name="Roberts A."/>
            <person name="Saif S."/>
            <person name="Shea T."/>
            <person name="Shenoy N."/>
            <person name="Sisk P."/>
            <person name="Stolte C."/>
            <person name="Sykes S."/>
            <person name="Wortman J."/>
            <person name="Nusbaum C."/>
            <person name="Birren B."/>
        </authorList>
    </citation>
    <scope>NUCLEOTIDE SEQUENCE [LARGE SCALE GENOMIC DNA]</scope>
    <source>
        <strain evidence="2 3">ACB7</strain>
    </source>
</reference>